<organism evidence="4 5">
    <name type="scientific">Pseudoduganella rivuli</name>
    <dbReference type="NCBI Taxonomy" id="2666085"/>
    <lineage>
        <taxon>Bacteria</taxon>
        <taxon>Pseudomonadati</taxon>
        <taxon>Pseudomonadota</taxon>
        <taxon>Betaproteobacteria</taxon>
        <taxon>Burkholderiales</taxon>
        <taxon>Oxalobacteraceae</taxon>
        <taxon>Telluria group</taxon>
        <taxon>Pseudoduganella</taxon>
    </lineage>
</organism>
<evidence type="ECO:0000313" key="5">
    <source>
        <dbReference type="Proteomes" id="UP000446768"/>
    </source>
</evidence>
<reference evidence="4 5" key="1">
    <citation type="submission" date="2019-11" db="EMBL/GenBank/DDBJ databases">
        <title>Novel species isolated from a subtropical stream in China.</title>
        <authorList>
            <person name="Lu H."/>
        </authorList>
    </citation>
    <scope>NUCLEOTIDE SEQUENCE [LARGE SCALE GENOMIC DNA]</scope>
    <source>
        <strain evidence="4 5">FT92W</strain>
    </source>
</reference>
<dbReference type="InterPro" id="IPR010563">
    <property type="entry name" value="TraK_N"/>
</dbReference>
<evidence type="ECO:0000256" key="1">
    <source>
        <dbReference type="SAM" id="SignalP"/>
    </source>
</evidence>
<evidence type="ECO:0000313" key="4">
    <source>
        <dbReference type="EMBL" id="MRV70571.1"/>
    </source>
</evidence>
<dbReference type="AlphaFoldDB" id="A0A7X2IIR9"/>
<protein>
    <submittedName>
        <fullName evidence="4">Conjugal transfer pilus assembly protein TraK</fullName>
    </submittedName>
</protein>
<dbReference type="Proteomes" id="UP000446768">
    <property type="component" value="Unassembled WGS sequence"/>
</dbReference>
<dbReference type="InterPro" id="IPR055397">
    <property type="entry name" value="TraK_C"/>
</dbReference>
<comment type="caution">
    <text evidence="4">The sequence shown here is derived from an EMBL/GenBank/DDBJ whole genome shotgun (WGS) entry which is preliminary data.</text>
</comment>
<feature type="domain" description="TraK N-terminal" evidence="2">
    <location>
        <begin position="30"/>
        <end position="143"/>
    </location>
</feature>
<dbReference type="Pfam" id="PF23536">
    <property type="entry name" value="TraK_C"/>
    <property type="match status" value="1"/>
</dbReference>
<evidence type="ECO:0000259" key="2">
    <source>
        <dbReference type="Pfam" id="PF06586"/>
    </source>
</evidence>
<gene>
    <name evidence="4" type="ORF">GJ700_02410</name>
</gene>
<keyword evidence="1" id="KW-0732">Signal</keyword>
<proteinExistence type="predicted"/>
<feature type="domain" description="TraK C-terminal" evidence="3">
    <location>
        <begin position="157"/>
        <end position="260"/>
    </location>
</feature>
<name>A0A7X2IIR9_9BURK</name>
<dbReference type="RefSeq" id="WP_154371037.1">
    <property type="nucleotide sequence ID" value="NZ_WKJJ01000001.1"/>
</dbReference>
<dbReference type="Pfam" id="PF06586">
    <property type="entry name" value="TraK_N"/>
    <property type="match status" value="1"/>
</dbReference>
<feature type="chain" id="PRO_5031264632" evidence="1">
    <location>
        <begin position="24"/>
        <end position="263"/>
    </location>
</feature>
<feature type="signal peptide" evidence="1">
    <location>
        <begin position="1"/>
        <end position="23"/>
    </location>
</feature>
<accession>A0A7X2IIR9</accession>
<evidence type="ECO:0000259" key="3">
    <source>
        <dbReference type="Pfam" id="PF23536"/>
    </source>
</evidence>
<sequence>MDMPLLPLQLATLLLYVSLPAPAAQPQRKEVRDGLTVEAIIAQRETTRIRIEGAKILNVVGNVYSSANCDKKAADVPAPASPVNPAGEFVLSCDTIRGDVYIRPVGTVKKPLNIFVSSDAGTYTLILRTADIPAETITLVDPQARLSSSRTSGNKGTSTSHIRALKNMLAAMATERTPDDIRVEEVYIPLQLWREASLVQTRRYERDGLTGERYTLTNTSDQVLTVAEQEFDRANAEVLAVAIENMNLQPGATTQVYVIRRGE</sequence>
<dbReference type="EMBL" id="WKJJ01000001">
    <property type="protein sequence ID" value="MRV70571.1"/>
    <property type="molecule type" value="Genomic_DNA"/>
</dbReference>
<keyword evidence="5" id="KW-1185">Reference proteome</keyword>